<feature type="binding site" evidence="3">
    <location>
        <position position="252"/>
    </location>
    <ligand>
        <name>Zn(2+)</name>
        <dbReference type="ChEBI" id="CHEBI:29105"/>
    </ligand>
</feature>
<feature type="binding site" evidence="3">
    <location>
        <position position="254"/>
    </location>
    <ligand>
        <name>Zn(2+)</name>
        <dbReference type="ChEBI" id="CHEBI:29105"/>
    </ligand>
</feature>
<dbReference type="PANTHER" id="PTHR32120">
    <property type="entry name" value="SMALL RIBOSOMAL SUBUNIT BIOGENESIS GTPASE RSGA"/>
    <property type="match status" value="1"/>
</dbReference>
<dbReference type="AlphaFoldDB" id="A0A516SJL3"/>
<feature type="domain" description="EngC GTPase" evidence="4">
    <location>
        <begin position="77"/>
        <end position="221"/>
    </location>
</feature>
<keyword evidence="3" id="KW-0479">Metal-binding</keyword>
<comment type="similarity">
    <text evidence="3">Belongs to the TRAFAC class YlqF/YawG GTPase family. RsgA subfamily.</text>
</comment>
<feature type="domain" description="CP-type G" evidence="5">
    <location>
        <begin position="71"/>
        <end position="223"/>
    </location>
</feature>
<dbReference type="Gene3D" id="1.10.40.50">
    <property type="entry name" value="Probable gtpase engc, domain 3"/>
    <property type="match status" value="1"/>
</dbReference>
<dbReference type="NCBIfam" id="TIGR00157">
    <property type="entry name" value="ribosome small subunit-dependent GTPase A"/>
    <property type="match status" value="1"/>
</dbReference>
<dbReference type="PROSITE" id="PS51721">
    <property type="entry name" value="G_CP"/>
    <property type="match status" value="1"/>
</dbReference>
<dbReference type="Proteomes" id="UP000317550">
    <property type="component" value="Chromosome"/>
</dbReference>
<sequence length="291" mass="32748">MNEIARIIQAHGKSFLVELPAGRRYKATTRSKKTDFAVGDQVEVGLLNEEQAVIERALPRTSLLYRSDEWREKLIAANVTQIVVVLAAVPSFYEELLNRCLVAAEDDDIRVLILLNKADLPETANARKALEPYRQLGYPMLELSATENVEALWPYLENHLSVFVGQSGMGKSTLVNGLLPEARVRTREISEALDSGKHTTTHATLYRLPNGGELIDSPGLQEFGLRHLREDRLISLFPELRGYAGKCRFQDCKHQREPDCALIAAEARGDILPQRLQLLRKLQSECKKPTH</sequence>
<dbReference type="GO" id="GO:0046872">
    <property type="term" value="F:metal ion binding"/>
    <property type="evidence" value="ECO:0007669"/>
    <property type="project" value="UniProtKB-KW"/>
</dbReference>
<dbReference type="GO" id="GO:0005525">
    <property type="term" value="F:GTP binding"/>
    <property type="evidence" value="ECO:0007669"/>
    <property type="project" value="UniProtKB-UniRule"/>
</dbReference>
<keyword evidence="3" id="KW-0699">rRNA-binding</keyword>
<dbReference type="EMBL" id="CP041730">
    <property type="protein sequence ID" value="QDQ28349.1"/>
    <property type="molecule type" value="Genomic_DNA"/>
</dbReference>
<evidence type="ECO:0000259" key="4">
    <source>
        <dbReference type="PROSITE" id="PS50936"/>
    </source>
</evidence>
<dbReference type="SUPFAM" id="SSF52540">
    <property type="entry name" value="P-loop containing nucleoside triphosphate hydrolases"/>
    <property type="match status" value="1"/>
</dbReference>
<dbReference type="InterPro" id="IPR030378">
    <property type="entry name" value="G_CP_dom"/>
</dbReference>
<feature type="binding site" evidence="3">
    <location>
        <position position="247"/>
    </location>
    <ligand>
        <name>Zn(2+)</name>
        <dbReference type="ChEBI" id="CHEBI:29105"/>
    </ligand>
</feature>
<proteinExistence type="inferred from homology"/>
<dbReference type="Gene3D" id="3.40.50.300">
    <property type="entry name" value="P-loop containing nucleotide triphosphate hydrolases"/>
    <property type="match status" value="1"/>
</dbReference>
<dbReference type="GO" id="GO:0019843">
    <property type="term" value="F:rRNA binding"/>
    <property type="evidence" value="ECO:0007669"/>
    <property type="project" value="UniProtKB-KW"/>
</dbReference>
<dbReference type="KEGG" id="cari:FNU76_19440"/>
<evidence type="ECO:0000313" key="7">
    <source>
        <dbReference type="Proteomes" id="UP000317550"/>
    </source>
</evidence>
<dbReference type="RefSeq" id="WP_144279732.1">
    <property type="nucleotide sequence ID" value="NZ_CP041730.1"/>
</dbReference>
<evidence type="ECO:0000259" key="5">
    <source>
        <dbReference type="PROSITE" id="PS51721"/>
    </source>
</evidence>
<evidence type="ECO:0000256" key="3">
    <source>
        <dbReference type="HAMAP-Rule" id="MF_01820"/>
    </source>
</evidence>
<comment type="function">
    <text evidence="3">One of several proteins that assist in the late maturation steps of the functional core of the 30S ribosomal subunit. Helps release RbfA from mature subunits. May play a role in the assembly of ribosomal proteins into the subunit. Circularly permuted GTPase that catalyzes slow GTP hydrolysis, GTPase activity is stimulated by the 30S ribosomal subunit.</text>
</comment>
<keyword evidence="7" id="KW-1185">Reference proteome</keyword>
<evidence type="ECO:0000256" key="1">
    <source>
        <dbReference type="ARBA" id="ARBA00022741"/>
    </source>
</evidence>
<reference evidence="7" key="1">
    <citation type="submission" date="2019-07" db="EMBL/GenBank/DDBJ databases">
        <title>Chitinimonas sp. nov., isolated from Ny-Alesund, arctica soil.</title>
        <authorList>
            <person name="Xu Q."/>
            <person name="Peng F."/>
        </authorList>
    </citation>
    <scope>NUCLEOTIDE SEQUENCE [LARGE SCALE GENOMIC DNA]</scope>
    <source>
        <strain evidence="7">R3-44</strain>
    </source>
</reference>
<dbReference type="Pfam" id="PF03193">
    <property type="entry name" value="RsgA_GTPase"/>
    <property type="match status" value="1"/>
</dbReference>
<dbReference type="EC" id="3.6.1.-" evidence="3"/>
<organism evidence="6 7">
    <name type="scientific">Chitinimonas arctica</name>
    <dbReference type="NCBI Taxonomy" id="2594795"/>
    <lineage>
        <taxon>Bacteria</taxon>
        <taxon>Pseudomonadati</taxon>
        <taxon>Pseudomonadota</taxon>
        <taxon>Betaproteobacteria</taxon>
        <taxon>Neisseriales</taxon>
        <taxon>Chitinibacteraceae</taxon>
        <taxon>Chitinimonas</taxon>
    </lineage>
</organism>
<dbReference type="PROSITE" id="PS50936">
    <property type="entry name" value="ENGC_GTPASE"/>
    <property type="match status" value="1"/>
</dbReference>
<keyword evidence="3" id="KW-0690">Ribosome biogenesis</keyword>
<keyword evidence="3" id="KW-0378">Hydrolase</keyword>
<dbReference type="OrthoDB" id="9809485at2"/>
<protein>
    <recommendedName>
        <fullName evidence="3">Small ribosomal subunit biogenesis GTPase RsgA</fullName>
        <ecNumber evidence="3">3.6.1.-</ecNumber>
    </recommendedName>
</protein>
<keyword evidence="3" id="KW-0694">RNA-binding</keyword>
<keyword evidence="2 3" id="KW-0342">GTP-binding</keyword>
<comment type="subunit">
    <text evidence="3">Monomer. Associates with 30S ribosomal subunit, binds 16S rRNA.</text>
</comment>
<keyword evidence="3" id="KW-0862">Zinc</keyword>
<dbReference type="HAMAP" id="MF_01820">
    <property type="entry name" value="GTPase_RsgA"/>
    <property type="match status" value="1"/>
</dbReference>
<feature type="binding site" evidence="3">
    <location>
        <position position="260"/>
    </location>
    <ligand>
        <name>Zn(2+)</name>
        <dbReference type="ChEBI" id="CHEBI:29105"/>
    </ligand>
</feature>
<dbReference type="PANTHER" id="PTHR32120:SF11">
    <property type="entry name" value="SMALL RIBOSOMAL SUBUNIT BIOGENESIS GTPASE RSGA 1, MITOCHONDRIAL-RELATED"/>
    <property type="match status" value="1"/>
</dbReference>
<feature type="binding site" evidence="3">
    <location>
        <begin position="165"/>
        <end position="173"/>
    </location>
    <ligand>
        <name>GTP</name>
        <dbReference type="ChEBI" id="CHEBI:37565"/>
    </ligand>
</feature>
<dbReference type="InterPro" id="IPR004881">
    <property type="entry name" value="Ribosome_biogen_GTPase_RsgA"/>
</dbReference>
<accession>A0A516SJL3</accession>
<dbReference type="InterPro" id="IPR010914">
    <property type="entry name" value="RsgA_GTPase_dom"/>
</dbReference>
<evidence type="ECO:0000313" key="6">
    <source>
        <dbReference type="EMBL" id="QDQ28349.1"/>
    </source>
</evidence>
<keyword evidence="3" id="KW-0963">Cytoplasm</keyword>
<dbReference type="GO" id="GO:0005737">
    <property type="term" value="C:cytoplasm"/>
    <property type="evidence" value="ECO:0007669"/>
    <property type="project" value="UniProtKB-SubCell"/>
</dbReference>
<evidence type="ECO:0000256" key="2">
    <source>
        <dbReference type="ARBA" id="ARBA00023134"/>
    </source>
</evidence>
<dbReference type="InterPro" id="IPR027417">
    <property type="entry name" value="P-loop_NTPase"/>
</dbReference>
<dbReference type="GO" id="GO:0042274">
    <property type="term" value="P:ribosomal small subunit biogenesis"/>
    <property type="evidence" value="ECO:0007669"/>
    <property type="project" value="UniProtKB-UniRule"/>
</dbReference>
<feature type="binding site" evidence="3">
    <location>
        <begin position="116"/>
        <end position="119"/>
    </location>
    <ligand>
        <name>GTP</name>
        <dbReference type="ChEBI" id="CHEBI:37565"/>
    </ligand>
</feature>
<gene>
    <name evidence="3 6" type="primary">rsgA</name>
    <name evidence="6" type="ORF">FNU76_19440</name>
</gene>
<dbReference type="CDD" id="cd01854">
    <property type="entry name" value="YjeQ_EngC"/>
    <property type="match status" value="1"/>
</dbReference>
<comment type="subcellular location">
    <subcellularLocation>
        <location evidence="3">Cytoplasm</location>
    </subcellularLocation>
</comment>
<comment type="cofactor">
    <cofactor evidence="3">
        <name>Zn(2+)</name>
        <dbReference type="ChEBI" id="CHEBI:29105"/>
    </cofactor>
    <text evidence="3">Binds 1 zinc ion per subunit.</text>
</comment>
<dbReference type="GO" id="GO:0003924">
    <property type="term" value="F:GTPase activity"/>
    <property type="evidence" value="ECO:0007669"/>
    <property type="project" value="UniProtKB-UniRule"/>
</dbReference>
<name>A0A516SJL3_9NEIS</name>
<keyword evidence="1 3" id="KW-0547">Nucleotide-binding</keyword>